<feature type="transmembrane region" description="Helical" evidence="1">
    <location>
        <begin position="39"/>
        <end position="65"/>
    </location>
</feature>
<keyword evidence="1" id="KW-0812">Transmembrane</keyword>
<organism evidence="2 3">
    <name type="scientific">Orchesella dallaii</name>
    <dbReference type="NCBI Taxonomy" id="48710"/>
    <lineage>
        <taxon>Eukaryota</taxon>
        <taxon>Metazoa</taxon>
        <taxon>Ecdysozoa</taxon>
        <taxon>Arthropoda</taxon>
        <taxon>Hexapoda</taxon>
        <taxon>Collembola</taxon>
        <taxon>Entomobryomorpha</taxon>
        <taxon>Entomobryoidea</taxon>
        <taxon>Orchesellidae</taxon>
        <taxon>Orchesellinae</taxon>
        <taxon>Orchesella</taxon>
    </lineage>
</organism>
<sequence>MAECSTWIYCMDEEGIVGKLCRDNDIECAVKRYVYRPDLYLVGGASLVCCGVLHFITVSFIMVALKKLNPRINLPPPLSYCVRANVDA</sequence>
<accession>A0ABP1QVE0</accession>
<dbReference type="EMBL" id="CAXLJM020000048">
    <property type="protein sequence ID" value="CAL8112335.1"/>
    <property type="molecule type" value="Genomic_DNA"/>
</dbReference>
<evidence type="ECO:0000256" key="1">
    <source>
        <dbReference type="SAM" id="Phobius"/>
    </source>
</evidence>
<reference evidence="2 3" key="1">
    <citation type="submission" date="2024-08" db="EMBL/GenBank/DDBJ databases">
        <authorList>
            <person name="Cucini C."/>
            <person name="Frati F."/>
        </authorList>
    </citation>
    <scope>NUCLEOTIDE SEQUENCE [LARGE SCALE GENOMIC DNA]</scope>
</reference>
<evidence type="ECO:0000313" key="2">
    <source>
        <dbReference type="EMBL" id="CAL8112335.1"/>
    </source>
</evidence>
<keyword evidence="1" id="KW-0472">Membrane</keyword>
<dbReference type="Proteomes" id="UP001642540">
    <property type="component" value="Unassembled WGS sequence"/>
</dbReference>
<name>A0ABP1QVE0_9HEXA</name>
<keyword evidence="3" id="KW-1185">Reference proteome</keyword>
<proteinExistence type="predicted"/>
<protein>
    <submittedName>
        <fullName evidence="2">Uncharacterized protein</fullName>
    </submittedName>
</protein>
<keyword evidence="1" id="KW-1133">Transmembrane helix</keyword>
<gene>
    <name evidence="2" type="ORF">ODALV1_LOCUS15599</name>
</gene>
<evidence type="ECO:0000313" key="3">
    <source>
        <dbReference type="Proteomes" id="UP001642540"/>
    </source>
</evidence>
<comment type="caution">
    <text evidence="2">The sequence shown here is derived from an EMBL/GenBank/DDBJ whole genome shotgun (WGS) entry which is preliminary data.</text>
</comment>